<evidence type="ECO:0000256" key="7">
    <source>
        <dbReference type="ARBA" id="ARBA00023033"/>
    </source>
</evidence>
<dbReference type="Gene3D" id="1.10.630.10">
    <property type="entry name" value="Cytochrome P450"/>
    <property type="match status" value="1"/>
</dbReference>
<keyword evidence="6" id="KW-0408">Iron</keyword>
<feature type="region of interest" description="Disordered" evidence="8">
    <location>
        <begin position="348"/>
        <end position="368"/>
    </location>
</feature>
<evidence type="ECO:0000256" key="4">
    <source>
        <dbReference type="ARBA" id="ARBA00022723"/>
    </source>
</evidence>
<dbReference type="Proteomes" id="UP000233837">
    <property type="component" value="Unassembled WGS sequence"/>
</dbReference>
<dbReference type="PANTHER" id="PTHR47955">
    <property type="entry name" value="CYTOCHROME P450 FAMILY 71 PROTEIN"/>
    <property type="match status" value="1"/>
</dbReference>
<dbReference type="GO" id="GO:0004497">
    <property type="term" value="F:monooxygenase activity"/>
    <property type="evidence" value="ECO:0007669"/>
    <property type="project" value="UniProtKB-KW"/>
</dbReference>
<keyword evidence="7" id="KW-0503">Monooxygenase</keyword>
<evidence type="ECO:0000256" key="6">
    <source>
        <dbReference type="ARBA" id="ARBA00023004"/>
    </source>
</evidence>
<evidence type="ECO:0000313" key="9">
    <source>
        <dbReference type="EMBL" id="PKU84469.1"/>
    </source>
</evidence>
<evidence type="ECO:0000313" key="10">
    <source>
        <dbReference type="Proteomes" id="UP000233837"/>
    </source>
</evidence>
<dbReference type="AlphaFoldDB" id="A0A2I0X976"/>
<dbReference type="GO" id="GO:0005506">
    <property type="term" value="F:iron ion binding"/>
    <property type="evidence" value="ECO:0007669"/>
    <property type="project" value="InterPro"/>
</dbReference>
<protein>
    <submittedName>
        <fullName evidence="9">Cytochrome P450 71A6</fullName>
    </submittedName>
</protein>
<dbReference type="GO" id="GO:0020037">
    <property type="term" value="F:heme binding"/>
    <property type="evidence" value="ECO:0007669"/>
    <property type="project" value="InterPro"/>
</dbReference>
<dbReference type="InterPro" id="IPR001128">
    <property type="entry name" value="Cyt_P450"/>
</dbReference>
<proteinExistence type="inferred from homology"/>
<evidence type="ECO:0000256" key="3">
    <source>
        <dbReference type="ARBA" id="ARBA00022617"/>
    </source>
</evidence>
<organism evidence="9 10">
    <name type="scientific">Dendrobium catenatum</name>
    <dbReference type="NCBI Taxonomy" id="906689"/>
    <lineage>
        <taxon>Eukaryota</taxon>
        <taxon>Viridiplantae</taxon>
        <taxon>Streptophyta</taxon>
        <taxon>Embryophyta</taxon>
        <taxon>Tracheophyta</taxon>
        <taxon>Spermatophyta</taxon>
        <taxon>Magnoliopsida</taxon>
        <taxon>Liliopsida</taxon>
        <taxon>Asparagales</taxon>
        <taxon>Orchidaceae</taxon>
        <taxon>Epidendroideae</taxon>
        <taxon>Malaxideae</taxon>
        <taxon>Dendrobiinae</taxon>
        <taxon>Dendrobium</taxon>
    </lineage>
</organism>
<dbReference type="EMBL" id="KZ502052">
    <property type="protein sequence ID" value="PKU84469.1"/>
    <property type="molecule type" value="Genomic_DNA"/>
</dbReference>
<feature type="compositionally biased region" description="Basic and acidic residues" evidence="8">
    <location>
        <begin position="355"/>
        <end position="368"/>
    </location>
</feature>
<accession>A0A2I0X976</accession>
<evidence type="ECO:0000256" key="5">
    <source>
        <dbReference type="ARBA" id="ARBA00023002"/>
    </source>
</evidence>
<sequence>MRHSVVLNVRSQDITGFQLILWRSDWRSVDLQVNEISIGFRLYLSRPHAFCFGELDEGVDAGELNPLGSGHNRNLIVSFGGETPGLEGTGYNHLSAVPFSATFTVVPSGGGIQLNSGSERVSPRKAKLAAATNDGHLLHIGEDGVPAKHGERAAVEIAGDEDKIHGHEESGLLLQGESVNSLRVGKSLEFRSGPSVRGSSIMTYDTWRCSNDKRNMTYDGLYTSKVGTKLSFNNSNISFTQYGENWRQARKLYVVELLSPRRVRSFQSIQEQEVEMLCNAITDLSSSNSSSINLSEMVFALSYNVLCRVVFGGKLGGGAGVYQGRRSWFHGTMPETHDGLYTSFTRTKGRRRADKRSGRIEGEGGFRW</sequence>
<evidence type="ECO:0000256" key="2">
    <source>
        <dbReference type="ARBA" id="ARBA00010617"/>
    </source>
</evidence>
<evidence type="ECO:0000256" key="8">
    <source>
        <dbReference type="SAM" id="MobiDB-lite"/>
    </source>
</evidence>
<keyword evidence="5" id="KW-0560">Oxidoreductase</keyword>
<dbReference type="SUPFAM" id="SSF48264">
    <property type="entry name" value="Cytochrome P450"/>
    <property type="match status" value="1"/>
</dbReference>
<dbReference type="GO" id="GO:0016705">
    <property type="term" value="F:oxidoreductase activity, acting on paired donors, with incorporation or reduction of molecular oxygen"/>
    <property type="evidence" value="ECO:0007669"/>
    <property type="project" value="InterPro"/>
</dbReference>
<keyword evidence="4" id="KW-0479">Metal-binding</keyword>
<reference evidence="9 10" key="2">
    <citation type="journal article" date="2017" name="Nature">
        <title>The Apostasia genome and the evolution of orchids.</title>
        <authorList>
            <person name="Zhang G.Q."/>
            <person name="Liu K.W."/>
            <person name="Li Z."/>
            <person name="Lohaus R."/>
            <person name="Hsiao Y.Y."/>
            <person name="Niu S.C."/>
            <person name="Wang J.Y."/>
            <person name="Lin Y.C."/>
            <person name="Xu Q."/>
            <person name="Chen L.J."/>
            <person name="Yoshida K."/>
            <person name="Fujiwara S."/>
            <person name="Wang Z.W."/>
            <person name="Zhang Y.Q."/>
            <person name="Mitsuda N."/>
            <person name="Wang M."/>
            <person name="Liu G.H."/>
            <person name="Pecoraro L."/>
            <person name="Huang H.X."/>
            <person name="Xiao X.J."/>
            <person name="Lin M."/>
            <person name="Wu X.Y."/>
            <person name="Wu W.L."/>
            <person name="Chen Y.Y."/>
            <person name="Chang S.B."/>
            <person name="Sakamoto S."/>
            <person name="Ohme-Takagi M."/>
            <person name="Yagi M."/>
            <person name="Zeng S.J."/>
            <person name="Shen C.Y."/>
            <person name="Yeh C.M."/>
            <person name="Luo Y.B."/>
            <person name="Tsai W.C."/>
            <person name="Van de Peer Y."/>
            <person name="Liu Z.J."/>
        </authorList>
    </citation>
    <scope>NUCLEOTIDE SEQUENCE [LARGE SCALE GENOMIC DNA]</scope>
    <source>
        <tissue evidence="9">The whole plant</tissue>
    </source>
</reference>
<keyword evidence="10" id="KW-1185">Reference proteome</keyword>
<comment type="similarity">
    <text evidence="2">Belongs to the cytochrome P450 family.</text>
</comment>
<keyword evidence="3" id="KW-0349">Heme</keyword>
<gene>
    <name evidence="9" type="primary">CYP71A6</name>
    <name evidence="9" type="ORF">MA16_Dca002982</name>
</gene>
<dbReference type="Pfam" id="PF00067">
    <property type="entry name" value="p450"/>
    <property type="match status" value="1"/>
</dbReference>
<reference evidence="9 10" key="1">
    <citation type="journal article" date="2016" name="Sci. Rep.">
        <title>The Dendrobium catenatum Lindl. genome sequence provides insights into polysaccharide synthase, floral development and adaptive evolution.</title>
        <authorList>
            <person name="Zhang G.Q."/>
            <person name="Xu Q."/>
            <person name="Bian C."/>
            <person name="Tsai W.C."/>
            <person name="Yeh C.M."/>
            <person name="Liu K.W."/>
            <person name="Yoshida K."/>
            <person name="Zhang L.S."/>
            <person name="Chang S.B."/>
            <person name="Chen F."/>
            <person name="Shi Y."/>
            <person name="Su Y.Y."/>
            <person name="Zhang Y.Q."/>
            <person name="Chen L.J."/>
            <person name="Yin Y."/>
            <person name="Lin M."/>
            <person name="Huang H."/>
            <person name="Deng H."/>
            <person name="Wang Z.W."/>
            <person name="Zhu S.L."/>
            <person name="Zhao X."/>
            <person name="Deng C."/>
            <person name="Niu S.C."/>
            <person name="Huang J."/>
            <person name="Wang M."/>
            <person name="Liu G.H."/>
            <person name="Yang H.J."/>
            <person name="Xiao X.J."/>
            <person name="Hsiao Y.Y."/>
            <person name="Wu W.L."/>
            <person name="Chen Y.Y."/>
            <person name="Mitsuda N."/>
            <person name="Ohme-Takagi M."/>
            <person name="Luo Y.B."/>
            <person name="Van de Peer Y."/>
            <person name="Liu Z.J."/>
        </authorList>
    </citation>
    <scope>NUCLEOTIDE SEQUENCE [LARGE SCALE GENOMIC DNA]</scope>
    <source>
        <tissue evidence="9">The whole plant</tissue>
    </source>
</reference>
<name>A0A2I0X976_9ASPA</name>
<evidence type="ECO:0000256" key="1">
    <source>
        <dbReference type="ARBA" id="ARBA00001971"/>
    </source>
</evidence>
<dbReference type="InterPro" id="IPR036396">
    <property type="entry name" value="Cyt_P450_sf"/>
</dbReference>
<dbReference type="PANTHER" id="PTHR47955:SF19">
    <property type="entry name" value="CYTOCHROME P450 71A9-LIKE ISOFORM X1"/>
    <property type="match status" value="1"/>
</dbReference>
<comment type="cofactor">
    <cofactor evidence="1">
        <name>heme</name>
        <dbReference type="ChEBI" id="CHEBI:30413"/>
    </cofactor>
</comment>